<keyword evidence="1" id="KW-0238">DNA-binding</keyword>
<accession>A0A2I1FKZ7</accession>
<reference evidence="2" key="1">
    <citation type="submission" date="2020-05" db="EMBL/GenBank/DDBJ databases">
        <authorList>
            <person name="Rincon C."/>
            <person name="Sanders R I."/>
            <person name="Robbins C."/>
            <person name="Chaturvedi A."/>
        </authorList>
    </citation>
    <scope>NUCLEOTIDE SEQUENCE</scope>
    <source>
        <strain evidence="2">CHB12</strain>
    </source>
</reference>
<organism evidence="2 3">
    <name type="scientific">Rhizophagus irregularis</name>
    <dbReference type="NCBI Taxonomy" id="588596"/>
    <lineage>
        <taxon>Eukaryota</taxon>
        <taxon>Fungi</taxon>
        <taxon>Fungi incertae sedis</taxon>
        <taxon>Mucoromycota</taxon>
        <taxon>Glomeromycotina</taxon>
        <taxon>Glomeromycetes</taxon>
        <taxon>Glomerales</taxon>
        <taxon>Glomeraceae</taxon>
        <taxon>Rhizophagus</taxon>
    </lineage>
</organism>
<evidence type="ECO:0000313" key="3">
    <source>
        <dbReference type="Proteomes" id="UP000684084"/>
    </source>
</evidence>
<sequence length="109" mass="12757">MLPKTPKKKVTLTDSQKYELCLYAKKRLITEVIYPEQKRHKLVTFPELELALKEFVLNYQHRTILSDAILVEKAKLLANGLGVPENMLQFSSGWLQEFKKRNGIRQEKL</sequence>
<evidence type="ECO:0000256" key="1">
    <source>
        <dbReference type="ARBA" id="ARBA00023125"/>
    </source>
</evidence>
<dbReference type="Proteomes" id="UP000684084">
    <property type="component" value="Unassembled WGS sequence"/>
</dbReference>
<dbReference type="AlphaFoldDB" id="A0A2I1FKZ7"/>
<dbReference type="EMBL" id="CAGKOT010000083">
    <property type="protein sequence ID" value="CAB5393558.1"/>
    <property type="molecule type" value="Genomic_DNA"/>
</dbReference>
<evidence type="ECO:0000313" key="2">
    <source>
        <dbReference type="EMBL" id="CAB5393558.1"/>
    </source>
</evidence>
<protein>
    <submittedName>
        <fullName evidence="2">Uncharacterized protein</fullName>
    </submittedName>
</protein>
<name>A0A2I1FKZ7_9GLOM</name>
<dbReference type="SUPFAM" id="SSF46689">
    <property type="entry name" value="Homeodomain-like"/>
    <property type="match status" value="1"/>
</dbReference>
<dbReference type="VEuPathDB" id="FungiDB:FUN_020527"/>
<dbReference type="InterPro" id="IPR009057">
    <property type="entry name" value="Homeodomain-like_sf"/>
</dbReference>
<proteinExistence type="predicted"/>
<dbReference type="PROSITE" id="PS51253">
    <property type="entry name" value="HTH_CENPB"/>
    <property type="match status" value="1"/>
</dbReference>
<dbReference type="SMART" id="SM00674">
    <property type="entry name" value="CENPB"/>
    <property type="match status" value="1"/>
</dbReference>
<dbReference type="InterPro" id="IPR006600">
    <property type="entry name" value="HTH_CenpB_DNA-bd_dom"/>
</dbReference>
<gene>
    <name evidence="2" type="ORF">CHRIB12_LOCUS22904</name>
</gene>
<dbReference type="VEuPathDB" id="FungiDB:RhiirA1_404193"/>
<dbReference type="OrthoDB" id="2433378at2759"/>
<dbReference type="GO" id="GO:0003677">
    <property type="term" value="F:DNA binding"/>
    <property type="evidence" value="ECO:0007669"/>
    <property type="project" value="UniProtKB-KW"/>
</dbReference>
<dbReference type="Gene3D" id="1.10.10.60">
    <property type="entry name" value="Homeodomain-like"/>
    <property type="match status" value="1"/>
</dbReference>
<comment type="caution">
    <text evidence="2">The sequence shown here is derived from an EMBL/GenBank/DDBJ whole genome shotgun (WGS) entry which is preliminary data.</text>
</comment>
<dbReference type="Pfam" id="PF03221">
    <property type="entry name" value="HTH_Tnp_Tc5"/>
    <property type="match status" value="1"/>
</dbReference>